<dbReference type="KEGG" id="tng:GSTEN00022165G001"/>
<sequence>MEFQERLESDCSRCFHTQPPAEFDAGCVRMMGSPADPYCNIWMGEEPTTVRNHNNRSFATSARLRLESLKSGYNPASPRCIIGGASDKYKHPCDGEDLQEKESVLDSVELLEVEGDDQDEESWLYQSSKKTFDSRGQSALGWCRHVLDNPSPETEAARRSLINKLQRYGCQSPKLSRLQQQVTQFKLLKRAQSQGSTTVQTRFPLRTSLRSLQAVRNSRSFDTDDHQPPEPPSGGQNKSNHKTLMLLWNKQLKVFWQFCFVFF</sequence>
<feature type="region of interest" description="Disordered" evidence="3">
    <location>
        <begin position="216"/>
        <end position="239"/>
    </location>
</feature>
<dbReference type="InterPro" id="IPR026179">
    <property type="entry name" value="Slain"/>
</dbReference>
<dbReference type="Pfam" id="PF15301">
    <property type="entry name" value="SLAIN"/>
    <property type="match status" value="1"/>
</dbReference>
<reference evidence="4" key="1">
    <citation type="journal article" date="2004" name="Nature">
        <title>Genome duplication in the teleost fish Tetraodon nigroviridis reveals the early vertebrate proto-karyotype.</title>
        <authorList>
            <person name="Jaillon O."/>
            <person name="Aury J.-M."/>
            <person name="Brunet F."/>
            <person name="Petit J.-L."/>
            <person name="Stange-Thomann N."/>
            <person name="Mauceli E."/>
            <person name="Bouneau L."/>
            <person name="Fischer C."/>
            <person name="Ozouf-Costaz C."/>
            <person name="Bernot A."/>
            <person name="Nicaud S."/>
            <person name="Jaffe D."/>
            <person name="Fisher S."/>
            <person name="Lutfalla G."/>
            <person name="Dossat C."/>
            <person name="Segurens B."/>
            <person name="Dasilva C."/>
            <person name="Salanoubat M."/>
            <person name="Levy M."/>
            <person name="Boudet N."/>
            <person name="Castellano S."/>
            <person name="Anthouard V."/>
            <person name="Jubin C."/>
            <person name="Castelli V."/>
            <person name="Katinka M."/>
            <person name="Vacherie B."/>
            <person name="Biemont C."/>
            <person name="Skalli Z."/>
            <person name="Cattolico L."/>
            <person name="Poulain J."/>
            <person name="De Berardinis V."/>
            <person name="Cruaud C."/>
            <person name="Duprat S."/>
            <person name="Brottier P."/>
            <person name="Coutanceau J.-P."/>
            <person name="Gouzy J."/>
            <person name="Parra G."/>
            <person name="Lardier G."/>
            <person name="Chapple C."/>
            <person name="McKernan K.J."/>
            <person name="McEwan P."/>
            <person name="Bosak S."/>
            <person name="Kellis M."/>
            <person name="Volff J.-N."/>
            <person name="Guigo R."/>
            <person name="Zody M.C."/>
            <person name="Mesirov J."/>
            <person name="Lindblad-Toh K."/>
            <person name="Birren B."/>
            <person name="Nusbaum C."/>
            <person name="Kahn D."/>
            <person name="Robinson-Rechavi M."/>
            <person name="Laudet V."/>
            <person name="Schachter V."/>
            <person name="Quetier F."/>
            <person name="Saurin W."/>
            <person name="Scarpelli C."/>
            <person name="Wincker P."/>
            <person name="Lander E.S."/>
            <person name="Weissenbach J."/>
            <person name="Roest Crollius H."/>
        </authorList>
    </citation>
    <scope>NUCLEOTIDE SEQUENCE [LARGE SCALE GENOMIC DNA]</scope>
</reference>
<dbReference type="GO" id="GO:0031116">
    <property type="term" value="P:positive regulation of microtubule polymerization"/>
    <property type="evidence" value="ECO:0007669"/>
    <property type="project" value="TreeGrafter"/>
</dbReference>
<proteinExistence type="inferred from homology"/>
<evidence type="ECO:0000313" key="4">
    <source>
        <dbReference type="EMBL" id="CAG02922.1"/>
    </source>
</evidence>
<reference evidence="4" key="2">
    <citation type="submission" date="2004-02" db="EMBL/GenBank/DDBJ databases">
        <authorList>
            <consortium name="Genoscope"/>
            <consortium name="Whitehead Institute Centre for Genome Research"/>
        </authorList>
    </citation>
    <scope>NUCLEOTIDE SEQUENCE</scope>
</reference>
<comment type="similarity">
    <text evidence="1">Belongs to the SLAIN motif-containing family.</text>
</comment>
<evidence type="ECO:0000256" key="2">
    <source>
        <dbReference type="ARBA" id="ARBA00023054"/>
    </source>
</evidence>
<comment type="caution">
    <text evidence="4">The sequence shown here is derived from an EMBL/GenBank/DDBJ whole genome shotgun (WGS) entry which is preliminary data.</text>
</comment>
<evidence type="ECO:0000256" key="3">
    <source>
        <dbReference type="SAM" id="MobiDB-lite"/>
    </source>
</evidence>
<organism evidence="4">
    <name type="scientific">Tetraodon nigroviridis</name>
    <name type="common">Spotted green pufferfish</name>
    <name type="synonym">Chelonodon nigroviridis</name>
    <dbReference type="NCBI Taxonomy" id="99883"/>
    <lineage>
        <taxon>Eukaryota</taxon>
        <taxon>Metazoa</taxon>
        <taxon>Chordata</taxon>
        <taxon>Craniata</taxon>
        <taxon>Vertebrata</taxon>
        <taxon>Euteleostomi</taxon>
        <taxon>Actinopterygii</taxon>
        <taxon>Neopterygii</taxon>
        <taxon>Teleostei</taxon>
        <taxon>Neoteleostei</taxon>
        <taxon>Acanthomorphata</taxon>
        <taxon>Eupercaria</taxon>
        <taxon>Tetraodontiformes</taxon>
        <taxon>Tetradontoidea</taxon>
        <taxon>Tetraodontidae</taxon>
        <taxon>Tetraodon</taxon>
    </lineage>
</organism>
<gene>
    <name evidence="4" type="ORF">GSTENG00022165001</name>
</gene>
<evidence type="ECO:0000256" key="1">
    <source>
        <dbReference type="ARBA" id="ARBA00006652"/>
    </source>
</evidence>
<dbReference type="GO" id="GO:0031122">
    <property type="term" value="P:cytoplasmic microtubule organization"/>
    <property type="evidence" value="ECO:0007669"/>
    <property type="project" value="TreeGrafter"/>
</dbReference>
<protein>
    <submittedName>
        <fullName evidence="4">(spotted green pufferfish) hypothetical protein</fullName>
    </submittedName>
</protein>
<feature type="compositionally biased region" description="Basic and acidic residues" evidence="3">
    <location>
        <begin position="219"/>
        <end position="228"/>
    </location>
</feature>
<dbReference type="EMBL" id="CAAE01014703">
    <property type="protein sequence ID" value="CAG02922.1"/>
    <property type="molecule type" value="Genomic_DNA"/>
</dbReference>
<dbReference type="PANTHER" id="PTHR22406">
    <property type="entry name" value="NASCENT POLYPEPTIDE-ASSOCIATED COMPLEX SUBUNIT ALPHA, MUSCLE-SPECIFIC FORM"/>
    <property type="match status" value="1"/>
</dbReference>
<name>Q4S8W0_TETNG</name>
<dbReference type="AlphaFoldDB" id="Q4S8W0"/>
<dbReference type="OrthoDB" id="6347145at2759"/>
<accession>Q4S8W0</accession>
<dbReference type="GO" id="GO:0007020">
    <property type="term" value="P:microtubule nucleation"/>
    <property type="evidence" value="ECO:0007669"/>
    <property type="project" value="TreeGrafter"/>
</dbReference>
<dbReference type="PANTHER" id="PTHR22406:SF7">
    <property type="entry name" value="NASCENT POLYPEPTIDE-ASSOCIATED COMPLEX SUBUNIT ALPHA, MUSCLE-SPECIFIC FORM"/>
    <property type="match status" value="1"/>
</dbReference>
<keyword evidence="2" id="KW-0175">Coiled coil</keyword>
<dbReference type="GO" id="GO:0035371">
    <property type="term" value="C:microtubule plus-end"/>
    <property type="evidence" value="ECO:0007669"/>
    <property type="project" value="TreeGrafter"/>
</dbReference>